<dbReference type="InterPro" id="IPR014729">
    <property type="entry name" value="Rossmann-like_a/b/a_fold"/>
</dbReference>
<dbReference type="InterPro" id="IPR011063">
    <property type="entry name" value="TilS/TtcA_N"/>
</dbReference>
<keyword evidence="2" id="KW-0547">Nucleotide-binding</keyword>
<dbReference type="PATRIC" id="fig|796937.3.peg.2119"/>
<evidence type="ECO:0000256" key="2">
    <source>
        <dbReference type="PIRSR" id="PIRSR004976-51"/>
    </source>
</evidence>
<evidence type="ECO:0000259" key="3">
    <source>
        <dbReference type="Pfam" id="PF01171"/>
    </source>
</evidence>
<protein>
    <recommendedName>
        <fullName evidence="3">tRNA(Ile)-lysidine/2-thiocytidine synthase N-terminal domain-containing protein</fullName>
    </recommendedName>
</protein>
<evidence type="ECO:0000256" key="1">
    <source>
        <dbReference type="ARBA" id="ARBA00022679"/>
    </source>
</evidence>
<gene>
    <name evidence="4" type="ORF">HMPREF9629_00882</name>
</gene>
<keyword evidence="2" id="KW-0067">ATP-binding</keyword>
<dbReference type="GO" id="GO:0016740">
    <property type="term" value="F:transferase activity"/>
    <property type="evidence" value="ECO:0007669"/>
    <property type="project" value="UniProtKB-KW"/>
</dbReference>
<feature type="binding site" evidence="2">
    <location>
        <begin position="59"/>
        <end position="61"/>
    </location>
    <ligand>
        <name>ATP</name>
        <dbReference type="ChEBI" id="CHEBI:30616"/>
    </ligand>
</feature>
<dbReference type="InterPro" id="IPR035107">
    <property type="entry name" value="tRNA_thiolation_TtcA_Ctu1"/>
</dbReference>
<evidence type="ECO:0000313" key="5">
    <source>
        <dbReference type="Proteomes" id="UP000006437"/>
    </source>
</evidence>
<organism evidence="4 5">
    <name type="scientific">Peptoanaerobacter stomatis</name>
    <dbReference type="NCBI Taxonomy" id="796937"/>
    <lineage>
        <taxon>Bacteria</taxon>
        <taxon>Bacillati</taxon>
        <taxon>Bacillota</taxon>
        <taxon>Clostridia</taxon>
        <taxon>Peptostreptococcales</taxon>
        <taxon>Filifactoraceae</taxon>
        <taxon>Peptoanaerobacter</taxon>
    </lineage>
</organism>
<dbReference type="SUPFAM" id="SSF52402">
    <property type="entry name" value="Adenine nucleotide alpha hydrolases-like"/>
    <property type="match status" value="1"/>
</dbReference>
<evidence type="ECO:0000313" key="4">
    <source>
        <dbReference type="EMBL" id="EHL10667.1"/>
    </source>
</evidence>
<feature type="binding site" evidence="2">
    <location>
        <position position="160"/>
    </location>
    <ligand>
        <name>ATP</name>
        <dbReference type="ChEBI" id="CHEBI:30616"/>
    </ligand>
</feature>
<dbReference type="GO" id="GO:0008033">
    <property type="term" value="P:tRNA processing"/>
    <property type="evidence" value="ECO:0007669"/>
    <property type="project" value="InterPro"/>
</dbReference>
<feature type="binding site" evidence="2">
    <location>
        <position position="65"/>
    </location>
    <ligand>
        <name>ATP</name>
        <dbReference type="ChEBI" id="CHEBI:30616"/>
    </ligand>
</feature>
<dbReference type="Gene3D" id="3.40.50.620">
    <property type="entry name" value="HUPs"/>
    <property type="match status" value="1"/>
</dbReference>
<comment type="caution">
    <text evidence="4">The sequence shown here is derived from an EMBL/GenBank/DDBJ whole genome shotgun (WGS) entry which is preliminary data.</text>
</comment>
<proteinExistence type="predicted"/>
<dbReference type="Proteomes" id="UP000006437">
    <property type="component" value="Unassembled WGS sequence"/>
</dbReference>
<dbReference type="CDD" id="cd24138">
    <property type="entry name" value="TtcA-like"/>
    <property type="match status" value="1"/>
</dbReference>
<dbReference type="HOGENOM" id="CLU_026481_5_0_9"/>
<name>G9X3C5_9FIRM</name>
<dbReference type="PIRSF" id="PIRSF004976">
    <property type="entry name" value="ATPase_YdaO"/>
    <property type="match status" value="1"/>
</dbReference>
<sequence>MGKLGDNYCKTLNITNDRISLDEIQRSIIKKYRKDIWSKFTKAVRDYNLISENDKIAVAISGGKDSILMAKLFQELQKHGNIKFDAEFVVMDPGYHKDIRKLLEDNCKYLDIPIKIFDTDVFAIADKIAGDYPCYMCAKMRRGALYNIARSLNCNKLSLGHHFNDVIETTMLNVLYAGSYKTMLPKLKSKNFDSIELIRPLYYIEEKNIIRFTQNAGINVLNCACMVAAKKTGSKRYEVKDLIEEMKKSNPNVDKNIFMSAQNVYTDCILGYNLDGKSHSYLENY</sequence>
<accession>G9X3C5</accession>
<dbReference type="RefSeq" id="WP_009525117.1">
    <property type="nucleotide sequence ID" value="NZ_JBQMYE010000128.1"/>
</dbReference>
<dbReference type="GO" id="GO:0005524">
    <property type="term" value="F:ATP binding"/>
    <property type="evidence" value="ECO:0007669"/>
    <property type="project" value="UniProtKB-KW"/>
</dbReference>
<dbReference type="EMBL" id="AFZE01000057">
    <property type="protein sequence ID" value="EHL10667.1"/>
    <property type="molecule type" value="Genomic_DNA"/>
</dbReference>
<feature type="domain" description="tRNA(Ile)-lysidine/2-thiocytidine synthase N-terminal" evidence="3">
    <location>
        <begin position="55"/>
        <end position="219"/>
    </location>
</feature>
<dbReference type="PANTHER" id="PTHR43686">
    <property type="entry name" value="SULFURTRANSFERASE-RELATED"/>
    <property type="match status" value="1"/>
</dbReference>
<dbReference type="AlphaFoldDB" id="G9X3C5"/>
<feature type="binding site" evidence="2">
    <location>
        <position position="165"/>
    </location>
    <ligand>
        <name>ATP</name>
        <dbReference type="ChEBI" id="CHEBI:30616"/>
    </ligand>
</feature>
<feature type="binding site" evidence="2">
    <location>
        <position position="89"/>
    </location>
    <ligand>
        <name>ATP</name>
        <dbReference type="ChEBI" id="CHEBI:30616"/>
    </ligand>
</feature>
<keyword evidence="1" id="KW-0808">Transferase</keyword>
<dbReference type="BioCyc" id="EBAC796937-HMP:GMGH-884-MONOMER"/>
<reference evidence="4 5" key="1">
    <citation type="submission" date="2011-08" db="EMBL/GenBank/DDBJ databases">
        <title>The Genome Sequence of Eubacteriaceae bacterium ACC19a.</title>
        <authorList>
            <consortium name="The Broad Institute Genome Sequencing Platform"/>
            <person name="Earl A."/>
            <person name="Ward D."/>
            <person name="Feldgarden M."/>
            <person name="Gevers D."/>
            <person name="Sizova M."/>
            <person name="Hazen A."/>
            <person name="Epstein S."/>
            <person name="Young S.K."/>
            <person name="Zeng Q."/>
            <person name="Gargeya S."/>
            <person name="Fitzgerald M."/>
            <person name="Haas B."/>
            <person name="Abouelleil A."/>
            <person name="Alvarado L."/>
            <person name="Arachchi H.M."/>
            <person name="Berlin A."/>
            <person name="Brown A."/>
            <person name="Chapman S.B."/>
            <person name="Chen Z."/>
            <person name="Dunbar C."/>
            <person name="Freedman E."/>
            <person name="Gearin G."/>
            <person name="Gellesch M."/>
            <person name="Goldberg J."/>
            <person name="Griggs A."/>
            <person name="Gujja S."/>
            <person name="Heiman D."/>
            <person name="Howarth C."/>
            <person name="Larson L."/>
            <person name="Lui A."/>
            <person name="MacDonald P.J.P."/>
            <person name="Montmayeur A."/>
            <person name="Murphy C."/>
            <person name="Neiman D."/>
            <person name="Pearson M."/>
            <person name="Priest M."/>
            <person name="Roberts A."/>
            <person name="Saif S."/>
            <person name="Shea T."/>
            <person name="Shenoy N."/>
            <person name="Sisk P."/>
            <person name="Stolte C."/>
            <person name="Sykes S."/>
            <person name="Wortman J."/>
            <person name="Nusbaum C."/>
            <person name="Birren B."/>
        </authorList>
    </citation>
    <scope>NUCLEOTIDE SEQUENCE [LARGE SCALE GENOMIC DNA]</scope>
    <source>
        <strain evidence="4 5">ACC19a</strain>
    </source>
</reference>
<dbReference type="Pfam" id="PF01171">
    <property type="entry name" value="ATP_bind_3"/>
    <property type="match status" value="1"/>
</dbReference>
<dbReference type="PANTHER" id="PTHR43686:SF1">
    <property type="entry name" value="AMINOTRAN_5 DOMAIN-CONTAINING PROTEIN"/>
    <property type="match status" value="1"/>
</dbReference>